<evidence type="ECO:0000259" key="6">
    <source>
        <dbReference type="PROSITE" id="PS51123"/>
    </source>
</evidence>
<dbReference type="PROSITE" id="PS51123">
    <property type="entry name" value="OMPA_2"/>
    <property type="match status" value="1"/>
</dbReference>
<comment type="subcellular location">
    <subcellularLocation>
        <location evidence="1">Cell outer membrane</location>
    </subcellularLocation>
</comment>
<evidence type="ECO:0000313" key="8">
    <source>
        <dbReference type="Proteomes" id="UP001054892"/>
    </source>
</evidence>
<keyword evidence="8" id="KW-1185">Reference proteome</keyword>
<dbReference type="Proteomes" id="UP001054892">
    <property type="component" value="Unassembled WGS sequence"/>
</dbReference>
<dbReference type="SUPFAM" id="SSF103647">
    <property type="entry name" value="TSP type-3 repeat"/>
    <property type="match status" value="1"/>
</dbReference>
<dbReference type="Pfam" id="PF00691">
    <property type="entry name" value="OmpA"/>
    <property type="match status" value="1"/>
</dbReference>
<name>A0ABQ4VUG5_9PSED</name>
<protein>
    <recommendedName>
        <fullName evidence="6">OmpA-like domain-containing protein</fullName>
    </recommendedName>
</protein>
<sequence length="254" mass="25930">MGPVTQEILTMRTFSRAALLLLVGSVLSGCVSTSSTGDAPLNQGNWPLCSAIGGLAGGGLGAIESSAWAGGGAVAGAIVGGLICYAQDGDEDGDGVFDRRDTCPNTPAGTQVNHNGCPQKTYPAVVKAEEPAPEPAPQSEVIVLSDQGKVLFAFDSAELTSDAKSQLNEVATRLSDATTVSVKVVGHTDSVGSDTYNQGLSERRARSAADYLISQGVSAGKVTTEGLGESQPVADNGTDAGRAQNRRVEIHVAR</sequence>
<reference evidence="7 8" key="1">
    <citation type="submission" date="2021-12" db="EMBL/GenBank/DDBJ databases">
        <title>Characterization of novel class B3 metallo-beta-lactamase from novel Pseudomonas species.</title>
        <authorList>
            <person name="Yamada K."/>
            <person name="Aoki K."/>
            <person name="Ishii Y."/>
        </authorList>
    </citation>
    <scope>NUCLEOTIDE SEQUENCE [LARGE SCALE GENOMIC DNA]</scope>
    <source>
        <strain evidence="7 8">TUM20286</strain>
    </source>
</reference>
<dbReference type="PANTHER" id="PTHR30329">
    <property type="entry name" value="STATOR ELEMENT OF FLAGELLAR MOTOR COMPLEX"/>
    <property type="match status" value="1"/>
</dbReference>
<dbReference type="InterPro" id="IPR036737">
    <property type="entry name" value="OmpA-like_sf"/>
</dbReference>
<proteinExistence type="predicted"/>
<dbReference type="SUPFAM" id="SSF103088">
    <property type="entry name" value="OmpA-like"/>
    <property type="match status" value="1"/>
</dbReference>
<feature type="domain" description="OmpA-like" evidence="6">
    <location>
        <begin position="138"/>
        <end position="254"/>
    </location>
</feature>
<keyword evidence="3" id="KW-0998">Cell outer membrane</keyword>
<gene>
    <name evidence="7" type="ORF">TUM20286_10810</name>
</gene>
<organism evidence="7 8">
    <name type="scientific">Pseudomonas tohonis</name>
    <dbReference type="NCBI Taxonomy" id="2725477"/>
    <lineage>
        <taxon>Bacteria</taxon>
        <taxon>Pseudomonadati</taxon>
        <taxon>Pseudomonadota</taxon>
        <taxon>Gammaproteobacteria</taxon>
        <taxon>Pseudomonadales</taxon>
        <taxon>Pseudomonadaceae</taxon>
        <taxon>Pseudomonas</taxon>
    </lineage>
</organism>
<comment type="caution">
    <text evidence="7">The sequence shown here is derived from an EMBL/GenBank/DDBJ whole genome shotgun (WGS) entry which is preliminary data.</text>
</comment>
<dbReference type="CDD" id="cd07185">
    <property type="entry name" value="OmpA_C-like"/>
    <property type="match status" value="1"/>
</dbReference>
<dbReference type="InterPro" id="IPR006690">
    <property type="entry name" value="OMPA-like_CS"/>
</dbReference>
<keyword evidence="2 4" id="KW-0472">Membrane</keyword>
<evidence type="ECO:0000256" key="4">
    <source>
        <dbReference type="PROSITE-ProRule" id="PRU00473"/>
    </source>
</evidence>
<dbReference type="InterPro" id="IPR028974">
    <property type="entry name" value="TSP_type-3_rpt"/>
</dbReference>
<evidence type="ECO:0000256" key="5">
    <source>
        <dbReference type="SAM" id="MobiDB-lite"/>
    </source>
</evidence>
<dbReference type="InterPro" id="IPR050330">
    <property type="entry name" value="Bact_OuterMem_StrucFunc"/>
</dbReference>
<dbReference type="PANTHER" id="PTHR30329:SF21">
    <property type="entry name" value="LIPOPROTEIN YIAD-RELATED"/>
    <property type="match status" value="1"/>
</dbReference>
<dbReference type="PROSITE" id="PS01068">
    <property type="entry name" value="OMPA_1"/>
    <property type="match status" value="1"/>
</dbReference>
<dbReference type="PRINTS" id="PR01021">
    <property type="entry name" value="OMPADOMAIN"/>
</dbReference>
<dbReference type="EMBL" id="BQKM01000002">
    <property type="protein sequence ID" value="GJN51329.1"/>
    <property type="molecule type" value="Genomic_DNA"/>
</dbReference>
<evidence type="ECO:0000313" key="7">
    <source>
        <dbReference type="EMBL" id="GJN51329.1"/>
    </source>
</evidence>
<evidence type="ECO:0000256" key="3">
    <source>
        <dbReference type="ARBA" id="ARBA00023237"/>
    </source>
</evidence>
<feature type="region of interest" description="Disordered" evidence="5">
    <location>
        <begin position="226"/>
        <end position="245"/>
    </location>
</feature>
<dbReference type="Gene3D" id="3.30.1330.60">
    <property type="entry name" value="OmpA-like domain"/>
    <property type="match status" value="1"/>
</dbReference>
<dbReference type="PRINTS" id="PR01023">
    <property type="entry name" value="NAFLGMOTY"/>
</dbReference>
<evidence type="ECO:0000256" key="2">
    <source>
        <dbReference type="ARBA" id="ARBA00023136"/>
    </source>
</evidence>
<dbReference type="InterPro" id="IPR006665">
    <property type="entry name" value="OmpA-like"/>
</dbReference>
<accession>A0ABQ4VUG5</accession>
<dbReference type="InterPro" id="IPR006664">
    <property type="entry name" value="OMP_bac"/>
</dbReference>
<evidence type="ECO:0000256" key="1">
    <source>
        <dbReference type="ARBA" id="ARBA00004442"/>
    </source>
</evidence>